<dbReference type="PATRIC" id="fig|1423892.3.peg.4"/>
<dbReference type="OrthoDB" id="9807911at2"/>
<reference evidence="4 5" key="1">
    <citation type="journal article" date="2014" name="Genome Announc.">
        <title>Complete Genome Sequence of Ehrlichia muris Strain AS145T, a Model Monocytotropic Ehrlichia Strain.</title>
        <authorList>
            <person name="Thirumalapura N.R."/>
            <person name="Qin X."/>
            <person name="Kuriakose J.A."/>
            <person name="Walker D.H."/>
        </authorList>
    </citation>
    <scope>NUCLEOTIDE SEQUENCE [LARGE SCALE GENOMIC DNA]</scope>
    <source>
        <strain evidence="5">AS154</strain>
    </source>
</reference>
<keyword evidence="1 4" id="KW-0489">Methyltransferase</keyword>
<dbReference type="STRING" id="1423892.EMUR_00020"/>
<keyword evidence="2" id="KW-0808">Transferase</keyword>
<dbReference type="CDD" id="cd02440">
    <property type="entry name" value="AdoMet_MTases"/>
    <property type="match status" value="1"/>
</dbReference>
<dbReference type="PANTHER" id="PTHR13090">
    <property type="entry name" value="ARGININE-HYDROXYLASE NDUFAF5, MITOCHONDRIAL"/>
    <property type="match status" value="1"/>
</dbReference>
<dbReference type="HOGENOM" id="CLU_046586_2_2_5"/>
<sequence length="249" mass="28872">MDLVTQKIQKAFDSAANSYDKFSDIQNVILRELCSTVILKNCDKKNILDVGCGTGNIGKFLDITHHNFIQVDLSQEMCILAKEKNNALSINCHMDVMPFYDSFFDIVITSMVLQWSCNINITLLELLRVVKSDGVLYIAIPIFGTLIELNNVVEKVGGSFSKFYQMDELINILDSFNVKIQYVFCCNYRQYYKSFRSFLLSMKLTGVYTKKVINKQHDIFNMSRIYKELYSFQNCIFSSWNIMYLIVKK</sequence>
<dbReference type="KEGG" id="emr:EMUR_00020"/>
<gene>
    <name evidence="4" type="ORF">EMUR_00020</name>
</gene>
<dbReference type="PANTHER" id="PTHR13090:SF1">
    <property type="entry name" value="ARGININE-HYDROXYLASE NDUFAF5, MITOCHONDRIAL"/>
    <property type="match status" value="1"/>
</dbReference>
<dbReference type="SUPFAM" id="SSF53335">
    <property type="entry name" value="S-adenosyl-L-methionine-dependent methyltransferases"/>
    <property type="match status" value="1"/>
</dbReference>
<dbReference type="AlphaFoldDB" id="V9R7Q9"/>
<evidence type="ECO:0000313" key="4">
    <source>
        <dbReference type="EMBL" id="AHC38869.1"/>
    </source>
</evidence>
<dbReference type="GO" id="GO:0032259">
    <property type="term" value="P:methylation"/>
    <property type="evidence" value="ECO:0007669"/>
    <property type="project" value="UniProtKB-KW"/>
</dbReference>
<evidence type="ECO:0000259" key="3">
    <source>
        <dbReference type="Pfam" id="PF08241"/>
    </source>
</evidence>
<name>V9R7Q9_9RICK</name>
<dbReference type="InterPro" id="IPR029063">
    <property type="entry name" value="SAM-dependent_MTases_sf"/>
</dbReference>
<dbReference type="EMBL" id="CP006917">
    <property type="protein sequence ID" value="AHC38869.1"/>
    <property type="molecule type" value="Genomic_DNA"/>
</dbReference>
<dbReference type="GO" id="GO:0008757">
    <property type="term" value="F:S-adenosylmethionine-dependent methyltransferase activity"/>
    <property type="evidence" value="ECO:0007669"/>
    <property type="project" value="InterPro"/>
</dbReference>
<organism evidence="4 5">
    <name type="scientific">Ehrlichia muris AS145</name>
    <dbReference type="NCBI Taxonomy" id="1423892"/>
    <lineage>
        <taxon>Bacteria</taxon>
        <taxon>Pseudomonadati</taxon>
        <taxon>Pseudomonadota</taxon>
        <taxon>Alphaproteobacteria</taxon>
        <taxon>Rickettsiales</taxon>
        <taxon>Anaplasmataceae</taxon>
        <taxon>Ehrlichia</taxon>
    </lineage>
</organism>
<dbReference type="RefSeq" id="WP_024071654.1">
    <property type="nucleotide sequence ID" value="NC_023063.1"/>
</dbReference>
<dbReference type="Pfam" id="PF08241">
    <property type="entry name" value="Methyltransf_11"/>
    <property type="match status" value="1"/>
</dbReference>
<dbReference type="Proteomes" id="UP000018689">
    <property type="component" value="Chromosome"/>
</dbReference>
<proteinExistence type="predicted"/>
<dbReference type="InterPro" id="IPR050602">
    <property type="entry name" value="Malonyl-ACP_OMT"/>
</dbReference>
<accession>V9R7Q9</accession>
<feature type="domain" description="Methyltransferase type 11" evidence="3">
    <location>
        <begin position="48"/>
        <end position="138"/>
    </location>
</feature>
<protein>
    <submittedName>
        <fullName evidence="4">Methylase</fullName>
    </submittedName>
</protein>
<dbReference type="InterPro" id="IPR013216">
    <property type="entry name" value="Methyltransf_11"/>
</dbReference>
<evidence type="ECO:0000256" key="2">
    <source>
        <dbReference type="ARBA" id="ARBA00022679"/>
    </source>
</evidence>
<keyword evidence="5" id="KW-1185">Reference proteome</keyword>
<dbReference type="Gene3D" id="3.40.50.150">
    <property type="entry name" value="Vaccinia Virus protein VP39"/>
    <property type="match status" value="1"/>
</dbReference>
<evidence type="ECO:0000256" key="1">
    <source>
        <dbReference type="ARBA" id="ARBA00022603"/>
    </source>
</evidence>
<evidence type="ECO:0000313" key="5">
    <source>
        <dbReference type="Proteomes" id="UP000018689"/>
    </source>
</evidence>